<dbReference type="EMBL" id="JBICBT010001121">
    <property type="protein sequence ID" value="KAL3082081.1"/>
    <property type="molecule type" value="Genomic_DNA"/>
</dbReference>
<dbReference type="Gene3D" id="1.10.8.60">
    <property type="match status" value="1"/>
</dbReference>
<comment type="similarity">
    <text evidence="1 4">Belongs to the AAA ATPase family.</text>
</comment>
<dbReference type="InterPro" id="IPR041569">
    <property type="entry name" value="AAA_lid_3"/>
</dbReference>
<dbReference type="EC" id="3.6.4.6" evidence="4"/>
<keyword evidence="4" id="KW-0931">ER-Golgi transport</keyword>
<protein>
    <recommendedName>
        <fullName evidence="4">Vesicle-fusing ATPase</fullName>
        <ecNumber evidence="4">3.6.4.6</ecNumber>
    </recommendedName>
</protein>
<comment type="subcellular location">
    <subcellularLocation>
        <location evidence="4">Cytoplasm</location>
    </subcellularLocation>
</comment>
<dbReference type="GO" id="GO:0005524">
    <property type="term" value="F:ATP binding"/>
    <property type="evidence" value="ECO:0007669"/>
    <property type="project" value="UniProtKB-UniRule"/>
</dbReference>
<dbReference type="AlphaFoldDB" id="A0ABD2IS76"/>
<dbReference type="GO" id="GO:0015031">
    <property type="term" value="P:protein transport"/>
    <property type="evidence" value="ECO:0007669"/>
    <property type="project" value="UniProtKB-KW"/>
</dbReference>
<comment type="caution">
    <text evidence="6">The sequence shown here is derived from an EMBL/GenBank/DDBJ whole genome shotgun (WGS) entry which is preliminary data.</text>
</comment>
<dbReference type="PANTHER" id="PTHR23078:SF3">
    <property type="entry name" value="VESICLE-FUSING ATPASE"/>
    <property type="match status" value="1"/>
</dbReference>
<keyword evidence="3 4" id="KW-0067">ATP-binding</keyword>
<evidence type="ECO:0000256" key="2">
    <source>
        <dbReference type="ARBA" id="ARBA00022741"/>
    </source>
</evidence>
<dbReference type="Pfam" id="PF17862">
    <property type="entry name" value="AAA_lid_3"/>
    <property type="match status" value="1"/>
</dbReference>
<reference evidence="6 7" key="1">
    <citation type="submission" date="2024-10" db="EMBL/GenBank/DDBJ databases">
        <authorList>
            <person name="Kim D."/>
        </authorList>
    </citation>
    <scope>NUCLEOTIDE SEQUENCE [LARGE SCALE GENOMIC DNA]</scope>
    <source>
        <strain evidence="6">BH-2024</strain>
    </source>
</reference>
<dbReference type="PANTHER" id="PTHR23078">
    <property type="entry name" value="VESICULAR-FUSION PROTEIN NSF"/>
    <property type="match status" value="1"/>
</dbReference>
<keyword evidence="4" id="KW-0378">Hydrolase</keyword>
<gene>
    <name evidence="6" type="ORF">niasHT_031110</name>
</gene>
<dbReference type="GO" id="GO:0046872">
    <property type="term" value="F:metal ion binding"/>
    <property type="evidence" value="ECO:0007669"/>
    <property type="project" value="UniProtKB-UniRule"/>
</dbReference>
<dbReference type="GO" id="GO:0005737">
    <property type="term" value="C:cytoplasm"/>
    <property type="evidence" value="ECO:0007669"/>
    <property type="project" value="UniProtKB-SubCell"/>
</dbReference>
<dbReference type="GO" id="GO:0016192">
    <property type="term" value="P:vesicle-mediated transport"/>
    <property type="evidence" value="ECO:0007669"/>
    <property type="project" value="UniProtKB-KW"/>
</dbReference>
<sequence length="68" mass="7526">MIAKRTKNFSGDELEGLVRAAQSSAMNRLVKPGGKVQQVDDEAIDKLKVTADDFDYALENDVKPVKFL</sequence>
<evidence type="ECO:0000313" key="7">
    <source>
        <dbReference type="Proteomes" id="UP001620626"/>
    </source>
</evidence>
<comment type="cofactor">
    <cofactor evidence="4">
        <name>Mg(2+)</name>
        <dbReference type="ChEBI" id="CHEBI:18420"/>
    </cofactor>
    <text evidence="4">Binds 1 Mg(2+) ion per subunit.</text>
</comment>
<comment type="catalytic activity">
    <reaction evidence="4">
        <text>ATP + H2O = ADP + phosphate + H(+)</text>
        <dbReference type="Rhea" id="RHEA:13065"/>
        <dbReference type="ChEBI" id="CHEBI:15377"/>
        <dbReference type="ChEBI" id="CHEBI:15378"/>
        <dbReference type="ChEBI" id="CHEBI:30616"/>
        <dbReference type="ChEBI" id="CHEBI:43474"/>
        <dbReference type="ChEBI" id="CHEBI:456216"/>
        <dbReference type="EC" id="3.6.4.6"/>
    </reaction>
</comment>
<dbReference type="InterPro" id="IPR039812">
    <property type="entry name" value="Vesicle-fus_ATPase"/>
</dbReference>
<evidence type="ECO:0000256" key="3">
    <source>
        <dbReference type="ARBA" id="ARBA00022840"/>
    </source>
</evidence>
<proteinExistence type="inferred from homology"/>
<comment type="function">
    <text evidence="4">Required for vesicle-mediated transport. Catalyzes the fusion of transport vesicles within the Golgi cisternae. Is also required for transport from the endoplasmic reticulum to the Golgi stack. Seems to function as a fusion protein required for the delivery of cargo proteins to all compartments of the Golgi stack independent of vesicle origin.</text>
</comment>
<organism evidence="6 7">
    <name type="scientific">Heterodera trifolii</name>
    <dbReference type="NCBI Taxonomy" id="157864"/>
    <lineage>
        <taxon>Eukaryota</taxon>
        <taxon>Metazoa</taxon>
        <taxon>Ecdysozoa</taxon>
        <taxon>Nematoda</taxon>
        <taxon>Chromadorea</taxon>
        <taxon>Rhabditida</taxon>
        <taxon>Tylenchina</taxon>
        <taxon>Tylenchomorpha</taxon>
        <taxon>Tylenchoidea</taxon>
        <taxon>Heteroderidae</taxon>
        <taxon>Heteroderinae</taxon>
        <taxon>Heterodera</taxon>
    </lineage>
</organism>
<keyword evidence="4" id="KW-0479">Metal-binding</keyword>
<keyword evidence="7" id="KW-1185">Reference proteome</keyword>
<name>A0ABD2IS76_9BILA</name>
<evidence type="ECO:0000256" key="4">
    <source>
        <dbReference type="RuleBase" id="RU367045"/>
    </source>
</evidence>
<dbReference type="Proteomes" id="UP001620626">
    <property type="component" value="Unassembled WGS sequence"/>
</dbReference>
<keyword evidence="4" id="KW-0813">Transport</keyword>
<evidence type="ECO:0000313" key="6">
    <source>
        <dbReference type="EMBL" id="KAL3082081.1"/>
    </source>
</evidence>
<keyword evidence="4" id="KW-0460">Magnesium</keyword>
<keyword evidence="4" id="KW-0653">Protein transport</keyword>
<evidence type="ECO:0000259" key="5">
    <source>
        <dbReference type="Pfam" id="PF17862"/>
    </source>
</evidence>
<dbReference type="GO" id="GO:0016787">
    <property type="term" value="F:hydrolase activity"/>
    <property type="evidence" value="ECO:0007669"/>
    <property type="project" value="UniProtKB-KW"/>
</dbReference>
<feature type="domain" description="AAA ATPase AAA+ lid" evidence="5">
    <location>
        <begin position="2"/>
        <end position="31"/>
    </location>
</feature>
<keyword evidence="2 4" id="KW-0547">Nucleotide-binding</keyword>
<keyword evidence="4" id="KW-0963">Cytoplasm</keyword>
<evidence type="ECO:0000256" key="1">
    <source>
        <dbReference type="ARBA" id="ARBA00006914"/>
    </source>
</evidence>
<accession>A0ABD2IS76</accession>